<dbReference type="EMBL" id="MHJU01000026">
    <property type="protein sequence ID" value="OGY72678.1"/>
    <property type="molecule type" value="Genomic_DNA"/>
</dbReference>
<accession>A0A1G2A718</accession>
<dbReference type="Gene3D" id="3.30.160.250">
    <property type="match status" value="1"/>
</dbReference>
<gene>
    <name evidence="1" type="ORF">A3H61_01650</name>
</gene>
<dbReference type="Proteomes" id="UP000178315">
    <property type="component" value="Unassembled WGS sequence"/>
</dbReference>
<protein>
    <recommendedName>
        <fullName evidence="3">HicB-like antitoxin of toxin-antitoxin system domain-containing protein</fullName>
    </recommendedName>
</protein>
<name>A0A1G2A718_9BACT</name>
<reference evidence="1 2" key="1">
    <citation type="journal article" date="2016" name="Nat. Commun.">
        <title>Thousands of microbial genomes shed light on interconnected biogeochemical processes in an aquifer system.</title>
        <authorList>
            <person name="Anantharaman K."/>
            <person name="Brown C.T."/>
            <person name="Hug L.A."/>
            <person name="Sharon I."/>
            <person name="Castelle C.J."/>
            <person name="Probst A.J."/>
            <person name="Thomas B.C."/>
            <person name="Singh A."/>
            <person name="Wilkins M.J."/>
            <person name="Karaoz U."/>
            <person name="Brodie E.L."/>
            <person name="Williams K.H."/>
            <person name="Hubbard S.S."/>
            <person name="Banfield J.F."/>
        </authorList>
    </citation>
    <scope>NUCLEOTIDE SEQUENCE [LARGE SCALE GENOMIC DNA]</scope>
</reference>
<dbReference type="SUPFAM" id="SSF143100">
    <property type="entry name" value="TTHA1013/TTHA0281-like"/>
    <property type="match status" value="1"/>
</dbReference>
<dbReference type="AlphaFoldDB" id="A0A1G2A718"/>
<sequence length="96" mass="11284">MTKLKFTTKLPVSIFKEGEYFIAHTPALDISTSGDTYDEVRKRFREVVEIFFEETVRKGTLEEVLREFGWTRVRKQWMPPVVISHEPQEVRIAIPA</sequence>
<dbReference type="InterPro" id="IPR035069">
    <property type="entry name" value="TTHA1013/TTHA0281-like"/>
</dbReference>
<proteinExistence type="predicted"/>
<evidence type="ECO:0008006" key="3">
    <source>
        <dbReference type="Google" id="ProtNLM"/>
    </source>
</evidence>
<evidence type="ECO:0000313" key="2">
    <source>
        <dbReference type="Proteomes" id="UP000178315"/>
    </source>
</evidence>
<evidence type="ECO:0000313" key="1">
    <source>
        <dbReference type="EMBL" id="OGY72678.1"/>
    </source>
</evidence>
<comment type="caution">
    <text evidence="1">The sequence shown here is derived from an EMBL/GenBank/DDBJ whole genome shotgun (WGS) entry which is preliminary data.</text>
</comment>
<organism evidence="1 2">
    <name type="scientific">Candidatus Jacksonbacteria bacterium RIFCSPLOWO2_02_FULL_44_20</name>
    <dbReference type="NCBI Taxonomy" id="1798460"/>
    <lineage>
        <taxon>Bacteria</taxon>
        <taxon>Candidatus Jacksoniibacteriota</taxon>
    </lineage>
</organism>